<dbReference type="GO" id="GO:1990904">
    <property type="term" value="C:ribonucleoprotein complex"/>
    <property type="evidence" value="ECO:0007669"/>
    <property type="project" value="UniProtKB-KW"/>
</dbReference>
<evidence type="ECO:0000313" key="20">
    <source>
        <dbReference type="Proteomes" id="UP000235672"/>
    </source>
</evidence>
<keyword evidence="19" id="KW-0808">Transferase</keyword>
<evidence type="ECO:0000256" key="4">
    <source>
        <dbReference type="ARBA" id="ARBA00013161"/>
    </source>
</evidence>
<keyword evidence="9" id="KW-0689">Ribosomal protein</keyword>
<keyword evidence="10 16" id="KW-0030">Aminoacyl-tRNA synthetase</keyword>
<evidence type="ECO:0000256" key="14">
    <source>
        <dbReference type="ARBA" id="ARBA00042916"/>
    </source>
</evidence>
<dbReference type="Pfam" id="PF00338">
    <property type="entry name" value="Ribosomal_S10"/>
    <property type="match status" value="1"/>
</dbReference>
<protein>
    <recommendedName>
        <fullName evidence="13">Small ribosomal subunit protein uS10m</fullName>
        <ecNumber evidence="4">6.1.1.2</ecNumber>
    </recommendedName>
    <alternativeName>
        <fullName evidence="14">37S ribosomal protein S10, mitochondrial</fullName>
    </alternativeName>
    <alternativeName>
        <fullName evidence="15">Mitochondrial ribosomal small subunit protein 10</fullName>
    </alternativeName>
    <alternativeName>
        <fullName evidence="12">Tryptophanyl-tRNA synthetase</fullName>
    </alternativeName>
</protein>
<evidence type="ECO:0000256" key="3">
    <source>
        <dbReference type="ARBA" id="ARBA00007102"/>
    </source>
</evidence>
<accession>A0A2J6PLH0</accession>
<dbReference type="InterPro" id="IPR014729">
    <property type="entry name" value="Rossmann-like_a/b/a_fold"/>
</dbReference>
<dbReference type="EC" id="6.1.1.2" evidence="4"/>
<evidence type="ECO:0000313" key="19">
    <source>
        <dbReference type="EMBL" id="PMD14885.1"/>
    </source>
</evidence>
<dbReference type="SUPFAM" id="SSF54999">
    <property type="entry name" value="Ribosomal protein S10"/>
    <property type="match status" value="1"/>
</dbReference>
<comment type="similarity">
    <text evidence="3">Belongs to the universal ribosomal protein uS10 family.</text>
</comment>
<dbReference type="InterPro" id="IPR002305">
    <property type="entry name" value="aa-tRNA-synth_Ic"/>
</dbReference>
<dbReference type="InterPro" id="IPR027486">
    <property type="entry name" value="Ribosomal_uS10_dom"/>
</dbReference>
<gene>
    <name evidence="19" type="ORF">NA56DRAFT_674096</name>
</gene>
<evidence type="ECO:0000259" key="18">
    <source>
        <dbReference type="SMART" id="SM01403"/>
    </source>
</evidence>
<dbReference type="GO" id="GO:0004830">
    <property type="term" value="F:tryptophan-tRNA ligase activity"/>
    <property type="evidence" value="ECO:0007669"/>
    <property type="project" value="UniProtKB-EC"/>
</dbReference>
<dbReference type="Gene3D" id="3.40.50.620">
    <property type="entry name" value="HUPs"/>
    <property type="match status" value="1"/>
</dbReference>
<keyword evidence="8 16" id="KW-0648">Protein biosynthesis</keyword>
<feature type="compositionally biased region" description="Low complexity" evidence="17">
    <location>
        <begin position="211"/>
        <end position="226"/>
    </location>
</feature>
<evidence type="ECO:0000256" key="2">
    <source>
        <dbReference type="ARBA" id="ARBA00005594"/>
    </source>
</evidence>
<evidence type="ECO:0000256" key="13">
    <source>
        <dbReference type="ARBA" id="ARBA00035261"/>
    </source>
</evidence>
<dbReference type="InterPro" id="IPR036838">
    <property type="entry name" value="Ribosomal_uS10_dom_sf"/>
</dbReference>
<keyword evidence="11" id="KW-0687">Ribonucleoprotein</keyword>
<dbReference type="GO" id="GO:0005840">
    <property type="term" value="C:ribosome"/>
    <property type="evidence" value="ECO:0007669"/>
    <property type="project" value="UniProtKB-KW"/>
</dbReference>
<evidence type="ECO:0000256" key="15">
    <source>
        <dbReference type="ARBA" id="ARBA00078476"/>
    </source>
</evidence>
<evidence type="ECO:0000256" key="1">
    <source>
        <dbReference type="ARBA" id="ARBA00004173"/>
    </source>
</evidence>
<comment type="similarity">
    <text evidence="2 16">Belongs to the class-I aminoacyl-tRNA synthetase family.</text>
</comment>
<evidence type="ECO:0000256" key="17">
    <source>
        <dbReference type="SAM" id="MobiDB-lite"/>
    </source>
</evidence>
<dbReference type="InterPro" id="IPR050203">
    <property type="entry name" value="Trp-tRNA_synthetase"/>
</dbReference>
<name>A0A2J6PLH0_9HELO</name>
<dbReference type="EMBL" id="KZ613518">
    <property type="protein sequence ID" value="PMD14885.1"/>
    <property type="molecule type" value="Genomic_DNA"/>
</dbReference>
<dbReference type="Gene3D" id="3.30.70.600">
    <property type="entry name" value="Ribosomal protein S10 domain"/>
    <property type="match status" value="1"/>
</dbReference>
<keyword evidence="6 16" id="KW-0547">Nucleotide-binding</keyword>
<evidence type="ECO:0000256" key="10">
    <source>
        <dbReference type="ARBA" id="ARBA00023146"/>
    </source>
</evidence>
<dbReference type="FunFam" id="1.10.240.10:FF:000002">
    <property type="entry name" value="Tryptophan--tRNA ligase"/>
    <property type="match status" value="1"/>
</dbReference>
<keyword evidence="20" id="KW-1185">Reference proteome</keyword>
<dbReference type="Pfam" id="PF00579">
    <property type="entry name" value="tRNA-synt_1b"/>
    <property type="match status" value="1"/>
</dbReference>
<dbReference type="AlphaFoldDB" id="A0A2J6PLH0"/>
<sequence>MATATSMRLPWRAIVNPADVRPPRAVQAVYLRPLRREAPIGLPVCDLQLRSYSVRNLEFFADFCMRAAYYLGLPAYGPVPLPRITERWTVPMGHFIHKKSQENFERKTLRRLIQIKDGDAETVEVWLAFVKKYAYYGIGMKANVWSFEKIGVGKRMDEEMEKMRGEVEPTLRSYTFKKGSAVEDKVLELINREDFKAASGGNAPMIRTPTFSLTPNLPTPNNLLRHPTNRNPTPRKLPRGPTPLGHALPNLSHLHPTLFQHRRFTRYHGFSVPRTVEGMEEGDAEGFAGARSRGGHVRQHAELMWILSCTASMGYLGRMTQWKSKLELNDDASPLDEKGKGRLKLGLFSYPVLQAADILVHRATHVPVGEDQSQHLEFARECVTNFNHAYGPHLLYPQTLLSPAKRIMSLTNPLKKMSKSDASPLSRILITDSPELIQKKLTTAVTDSQNSVSYDPVNRPGVSNLLTLLSAFDEEGRTPEELGRVYGNGMGLGAFKKLVGEVVGEGLKGFRGKYQEVVDEGDEYLLDVERRGAKVAEENAEATMVGVRDAVGL</sequence>
<dbReference type="Proteomes" id="UP000235672">
    <property type="component" value="Unassembled WGS sequence"/>
</dbReference>
<dbReference type="GO" id="GO:0016740">
    <property type="term" value="F:transferase activity"/>
    <property type="evidence" value="ECO:0007669"/>
    <property type="project" value="UniProtKB-KW"/>
</dbReference>
<evidence type="ECO:0000256" key="12">
    <source>
        <dbReference type="ARBA" id="ARBA00030268"/>
    </source>
</evidence>
<feature type="domain" description="Small ribosomal subunit protein uS10" evidence="18">
    <location>
        <begin position="46"/>
        <end position="143"/>
    </location>
</feature>
<keyword evidence="7 16" id="KW-0067">ATP-binding</keyword>
<dbReference type="NCBIfam" id="TIGR00233">
    <property type="entry name" value="trpS"/>
    <property type="match status" value="1"/>
</dbReference>
<feature type="region of interest" description="Disordered" evidence="17">
    <location>
        <begin position="211"/>
        <end position="237"/>
    </location>
</feature>
<dbReference type="Gene3D" id="1.10.240.10">
    <property type="entry name" value="Tyrosyl-Transfer RNA Synthetase"/>
    <property type="match status" value="1"/>
</dbReference>
<evidence type="ECO:0000256" key="11">
    <source>
        <dbReference type="ARBA" id="ARBA00023274"/>
    </source>
</evidence>
<dbReference type="PANTHER" id="PTHR43766:SF1">
    <property type="entry name" value="TRYPTOPHAN--TRNA LIGASE, MITOCHONDRIAL"/>
    <property type="match status" value="1"/>
</dbReference>
<evidence type="ECO:0000256" key="7">
    <source>
        <dbReference type="ARBA" id="ARBA00022840"/>
    </source>
</evidence>
<evidence type="ECO:0000256" key="9">
    <source>
        <dbReference type="ARBA" id="ARBA00022980"/>
    </source>
</evidence>
<evidence type="ECO:0000256" key="6">
    <source>
        <dbReference type="ARBA" id="ARBA00022741"/>
    </source>
</evidence>
<comment type="subcellular location">
    <subcellularLocation>
        <location evidence="1">Mitochondrion</location>
    </subcellularLocation>
</comment>
<dbReference type="FunFam" id="3.30.70.600:FF:000003">
    <property type="entry name" value="30S ribosomal protein S10"/>
    <property type="match status" value="1"/>
</dbReference>
<organism evidence="19 20">
    <name type="scientific">Hyaloscypha hepaticicola</name>
    <dbReference type="NCBI Taxonomy" id="2082293"/>
    <lineage>
        <taxon>Eukaryota</taxon>
        <taxon>Fungi</taxon>
        <taxon>Dikarya</taxon>
        <taxon>Ascomycota</taxon>
        <taxon>Pezizomycotina</taxon>
        <taxon>Leotiomycetes</taxon>
        <taxon>Helotiales</taxon>
        <taxon>Hyaloscyphaceae</taxon>
        <taxon>Hyaloscypha</taxon>
    </lineage>
</organism>
<dbReference type="OrthoDB" id="15808at2759"/>
<reference evidence="19 20" key="1">
    <citation type="submission" date="2016-05" db="EMBL/GenBank/DDBJ databases">
        <title>A degradative enzymes factory behind the ericoid mycorrhizal symbiosis.</title>
        <authorList>
            <consortium name="DOE Joint Genome Institute"/>
            <person name="Martino E."/>
            <person name="Morin E."/>
            <person name="Grelet G."/>
            <person name="Kuo A."/>
            <person name="Kohler A."/>
            <person name="Daghino S."/>
            <person name="Barry K."/>
            <person name="Choi C."/>
            <person name="Cichocki N."/>
            <person name="Clum A."/>
            <person name="Copeland A."/>
            <person name="Hainaut M."/>
            <person name="Haridas S."/>
            <person name="Labutti K."/>
            <person name="Lindquist E."/>
            <person name="Lipzen A."/>
            <person name="Khouja H.-R."/>
            <person name="Murat C."/>
            <person name="Ohm R."/>
            <person name="Olson A."/>
            <person name="Spatafora J."/>
            <person name="Veneault-Fourrey C."/>
            <person name="Henrissat B."/>
            <person name="Grigoriev I."/>
            <person name="Martin F."/>
            <person name="Perotto S."/>
        </authorList>
    </citation>
    <scope>NUCLEOTIDE SEQUENCE [LARGE SCALE GENOMIC DNA]</scope>
    <source>
        <strain evidence="19 20">UAMH 7357</strain>
    </source>
</reference>
<dbReference type="STRING" id="1745343.A0A2J6PLH0"/>
<dbReference type="SUPFAM" id="SSF52374">
    <property type="entry name" value="Nucleotidylyl transferase"/>
    <property type="match status" value="1"/>
</dbReference>
<dbReference type="PRINTS" id="PR01039">
    <property type="entry name" value="TRNASYNTHTRP"/>
</dbReference>
<dbReference type="GO" id="GO:0070183">
    <property type="term" value="P:mitochondrial tryptophanyl-tRNA aminoacylation"/>
    <property type="evidence" value="ECO:0007669"/>
    <property type="project" value="TreeGrafter"/>
</dbReference>
<dbReference type="GO" id="GO:0005759">
    <property type="term" value="C:mitochondrial matrix"/>
    <property type="evidence" value="ECO:0007669"/>
    <property type="project" value="TreeGrafter"/>
</dbReference>
<dbReference type="SMART" id="SM01403">
    <property type="entry name" value="Ribosomal_S10"/>
    <property type="match status" value="1"/>
</dbReference>
<proteinExistence type="inferred from homology"/>
<evidence type="ECO:0000256" key="16">
    <source>
        <dbReference type="RuleBase" id="RU363036"/>
    </source>
</evidence>
<keyword evidence="5 16" id="KW-0436">Ligase</keyword>
<evidence type="ECO:0000256" key="8">
    <source>
        <dbReference type="ARBA" id="ARBA00022917"/>
    </source>
</evidence>
<dbReference type="PANTHER" id="PTHR43766">
    <property type="entry name" value="TRYPTOPHAN--TRNA LIGASE, MITOCHONDRIAL"/>
    <property type="match status" value="1"/>
</dbReference>
<dbReference type="InterPro" id="IPR002306">
    <property type="entry name" value="Trp-tRNA-ligase"/>
</dbReference>
<evidence type="ECO:0000256" key="5">
    <source>
        <dbReference type="ARBA" id="ARBA00022598"/>
    </source>
</evidence>
<dbReference type="GO" id="GO:0005524">
    <property type="term" value="F:ATP binding"/>
    <property type="evidence" value="ECO:0007669"/>
    <property type="project" value="UniProtKB-KW"/>
</dbReference>